<evidence type="ECO:0000313" key="2">
    <source>
        <dbReference type="EMBL" id="CBY39499.1"/>
    </source>
</evidence>
<dbReference type="AlphaFoldDB" id="E4YVL4"/>
<organism evidence="2">
    <name type="scientific">Oikopleura dioica</name>
    <name type="common">Tunicate</name>
    <dbReference type="NCBI Taxonomy" id="34765"/>
    <lineage>
        <taxon>Eukaryota</taxon>
        <taxon>Metazoa</taxon>
        <taxon>Chordata</taxon>
        <taxon>Tunicata</taxon>
        <taxon>Appendicularia</taxon>
        <taxon>Copelata</taxon>
        <taxon>Oikopleuridae</taxon>
        <taxon>Oikopleura</taxon>
    </lineage>
</organism>
<name>E4YVL4_OIKDI</name>
<feature type="region of interest" description="Disordered" evidence="1">
    <location>
        <begin position="51"/>
        <end position="70"/>
    </location>
</feature>
<protein>
    <submittedName>
        <fullName evidence="2">Uncharacterized protein</fullName>
    </submittedName>
</protein>
<accession>E4YVL4</accession>
<reference evidence="2" key="1">
    <citation type="journal article" date="2010" name="Science">
        <title>Plasticity of animal genome architecture unmasked by rapid evolution of a pelagic tunicate.</title>
        <authorList>
            <person name="Denoeud F."/>
            <person name="Henriet S."/>
            <person name="Mungpakdee S."/>
            <person name="Aury J.M."/>
            <person name="Da Silva C."/>
            <person name="Brinkmann H."/>
            <person name="Mikhaleva J."/>
            <person name="Olsen L.C."/>
            <person name="Jubin C."/>
            <person name="Canestro C."/>
            <person name="Bouquet J.M."/>
            <person name="Danks G."/>
            <person name="Poulain J."/>
            <person name="Campsteijn C."/>
            <person name="Adamski M."/>
            <person name="Cross I."/>
            <person name="Yadetie F."/>
            <person name="Muffato M."/>
            <person name="Louis A."/>
            <person name="Butcher S."/>
            <person name="Tsagkogeorga G."/>
            <person name="Konrad A."/>
            <person name="Singh S."/>
            <person name="Jensen M.F."/>
            <person name="Cong E.H."/>
            <person name="Eikeseth-Otteraa H."/>
            <person name="Noel B."/>
            <person name="Anthouard V."/>
            <person name="Porcel B.M."/>
            <person name="Kachouri-Lafond R."/>
            <person name="Nishino A."/>
            <person name="Ugolini M."/>
            <person name="Chourrout P."/>
            <person name="Nishida H."/>
            <person name="Aasland R."/>
            <person name="Huzurbazar S."/>
            <person name="Westhof E."/>
            <person name="Delsuc F."/>
            <person name="Lehrach H."/>
            <person name="Reinhardt R."/>
            <person name="Weissenbach J."/>
            <person name="Roy S.W."/>
            <person name="Artiguenave F."/>
            <person name="Postlethwait J.H."/>
            <person name="Manak J.R."/>
            <person name="Thompson E.M."/>
            <person name="Jaillon O."/>
            <person name="Du Pasquier L."/>
            <person name="Boudinot P."/>
            <person name="Liberles D.A."/>
            <person name="Volff J.N."/>
            <person name="Philippe H."/>
            <person name="Lenhard B."/>
            <person name="Roest Crollius H."/>
            <person name="Wincker P."/>
            <person name="Chourrout D."/>
        </authorList>
    </citation>
    <scope>NUCLEOTIDE SEQUENCE [LARGE SCALE GENOMIC DNA]</scope>
</reference>
<gene>
    <name evidence="2" type="ORF">GSOID_T00020069001</name>
</gene>
<sequence>MMCDEIMHVIVDSLPLRPATVQSILSELTHSSLNPTFSGLNPTFSQSTIKSQLVSTRTGRSVEDPFVPTG</sequence>
<dbReference type="Proteomes" id="UP000011014">
    <property type="component" value="Unassembled WGS sequence"/>
</dbReference>
<proteinExistence type="predicted"/>
<evidence type="ECO:0000256" key="1">
    <source>
        <dbReference type="SAM" id="MobiDB-lite"/>
    </source>
</evidence>
<dbReference type="EMBL" id="FN655554">
    <property type="protein sequence ID" value="CBY39499.1"/>
    <property type="molecule type" value="Genomic_DNA"/>
</dbReference>